<dbReference type="PANTHER" id="PTHR37953">
    <property type="entry name" value="UPF0127 PROTEIN MJ1496"/>
    <property type="match status" value="1"/>
</dbReference>
<feature type="domain" description="NACHT" evidence="1">
    <location>
        <begin position="90"/>
        <end position="221"/>
    </location>
</feature>
<dbReference type="PANTHER" id="PTHR37953:SF1">
    <property type="entry name" value="UPF0127 PROTEIN MJ1496"/>
    <property type="match status" value="1"/>
</dbReference>
<comment type="caution">
    <text evidence="2">The sequence shown here is derived from an EMBL/GenBank/DDBJ whole genome shotgun (WGS) entry which is preliminary data.</text>
</comment>
<organism evidence="2 3">
    <name type="scientific">Candidatus Desantisbacteria bacterium CG2_30_40_21</name>
    <dbReference type="NCBI Taxonomy" id="1817895"/>
    <lineage>
        <taxon>Bacteria</taxon>
        <taxon>Candidatus Desantisiibacteriota</taxon>
    </lineage>
</organism>
<accession>A0A1J5E126</accession>
<dbReference type="InterPro" id="IPR029787">
    <property type="entry name" value="Nucleotide_cyclase"/>
</dbReference>
<gene>
    <name evidence="2" type="ORF">AUJ95_08840</name>
</gene>
<reference evidence="2 3" key="1">
    <citation type="journal article" date="2016" name="Environ. Microbiol.">
        <title>Genomic resolution of a cold subsurface aquifer community provides metabolic insights for novel microbes adapted to high CO concentrations.</title>
        <authorList>
            <person name="Probst A.J."/>
            <person name="Castelle C.J."/>
            <person name="Singh A."/>
            <person name="Brown C.T."/>
            <person name="Anantharaman K."/>
            <person name="Sharon I."/>
            <person name="Hug L.A."/>
            <person name="Burstein D."/>
            <person name="Emerson J.B."/>
            <person name="Thomas B.C."/>
            <person name="Banfield J.F."/>
        </authorList>
    </citation>
    <scope>NUCLEOTIDE SEQUENCE [LARGE SCALE GENOMIC DNA]</scope>
    <source>
        <strain evidence="2">CG2_30_40_21</strain>
    </source>
</reference>
<dbReference type="InterPro" id="IPR007111">
    <property type="entry name" value="NACHT_NTPase"/>
</dbReference>
<dbReference type="SUPFAM" id="SSF48371">
    <property type="entry name" value="ARM repeat"/>
    <property type="match status" value="1"/>
</dbReference>
<dbReference type="Gene3D" id="3.30.70.1230">
    <property type="entry name" value="Nucleotide cyclase"/>
    <property type="match status" value="1"/>
</dbReference>
<dbReference type="InterPro" id="IPR011989">
    <property type="entry name" value="ARM-like"/>
</dbReference>
<dbReference type="Gene3D" id="1.25.10.10">
    <property type="entry name" value="Leucine-rich Repeat Variant"/>
    <property type="match status" value="1"/>
</dbReference>
<dbReference type="PROSITE" id="PS50837">
    <property type="entry name" value="NACHT"/>
    <property type="match status" value="1"/>
</dbReference>
<dbReference type="InterPro" id="IPR016024">
    <property type="entry name" value="ARM-type_fold"/>
</dbReference>
<dbReference type="InterPro" id="IPR038695">
    <property type="entry name" value="Saro_0823-like_sf"/>
</dbReference>
<dbReference type="AlphaFoldDB" id="A0A1J5E126"/>
<protein>
    <recommendedName>
        <fullName evidence="1">NACHT domain-containing protein</fullName>
    </recommendedName>
</protein>
<dbReference type="Gene3D" id="2.60.120.1140">
    <property type="entry name" value="Protein of unknown function DUF192"/>
    <property type="match status" value="1"/>
</dbReference>
<dbReference type="Pfam" id="PF13646">
    <property type="entry name" value="HEAT_2"/>
    <property type="match status" value="1"/>
</dbReference>
<name>A0A1J5E126_9BACT</name>
<dbReference type="SUPFAM" id="SSF52540">
    <property type="entry name" value="P-loop containing nucleoside triphosphate hydrolases"/>
    <property type="match status" value="1"/>
</dbReference>
<dbReference type="Pfam" id="PF05729">
    <property type="entry name" value="NACHT"/>
    <property type="match status" value="1"/>
</dbReference>
<dbReference type="InterPro" id="IPR027417">
    <property type="entry name" value="P-loop_NTPase"/>
</dbReference>
<dbReference type="Proteomes" id="UP000183085">
    <property type="component" value="Unassembled WGS sequence"/>
</dbReference>
<evidence type="ECO:0000259" key="1">
    <source>
        <dbReference type="PROSITE" id="PS50837"/>
    </source>
</evidence>
<dbReference type="Pfam" id="PF02643">
    <property type="entry name" value="DUF192"/>
    <property type="match status" value="1"/>
</dbReference>
<dbReference type="Gene3D" id="3.40.50.300">
    <property type="entry name" value="P-loop containing nucleotide triphosphate hydrolases"/>
    <property type="match status" value="1"/>
</dbReference>
<evidence type="ECO:0000313" key="2">
    <source>
        <dbReference type="EMBL" id="OIP37014.1"/>
    </source>
</evidence>
<evidence type="ECO:0000313" key="3">
    <source>
        <dbReference type="Proteomes" id="UP000183085"/>
    </source>
</evidence>
<sequence length="958" mass="108612">MDFKPYLNNLLADSEIGKWGTLYVSLHITESAEDLPIIPCLRQMILEETKGLIEDGAPLPEGLAWIKKRQTIQGMVGKGQAGYNPQAEVLPLILIGESGSGKTTSLRYLAGLYATKCLQELNDRGSTSGSEQDTPAVLIPIFLDMGGFRSGNFIDYLLDELNSRKLSLTHDQLKVLFEQNLFLILIDGLDLLCPYDGFNPVESIQKFISQFPRNRYILSCRKGVCYTSFPANYKVIELLELTEEDIREYLGHYVKDIEKRDMVFNAIMGDPSLKEIAESPLLLLLMMVTFIRYKKIPKNKTDVYSAYINCLYDLFEKMGKLVEADKKIIAQGLSIIGFTLQMHNATVLDKQEVINLFKNIAARSGYKDNLPEEILHLCTQLGIVRVQKNEVKFFYQSFREYFAAERLKQLFSASVDLSSIYNHPRWEDVLVYLSGLMDMVNTSKLVNEILSMPYKYRNPLFLAAECVASGDVEEAIENKVIGLLREMLNGRYWYNQREALYGLARIAGRAVRKQASMSDKMVRDYLSDTGKNKAVDIFIERLKDEDWIRREKSARALGKVCDREVIPYLEKLLTDESPAVYNAAFEAIIEIERRERENVRLSFPQIQDDMLVSIIPTKKEEPEKKATLPQKDMPEPLPVGKTTIVFMSLIRSIELIKQIGGETRGLTGLQFYNNIVRPMVDDGQGKILKFTGGTFVVLFEEAEHAINTAIKIHAAIDEYNLRQPRRKLYMRIGIVSGNPEPQTSLTSVEVKLAVKIGQIAIAGQILAGENTYKIIKGKDTSPPKFRYFGSKRLLKNDETRVGIYELLWRGESYAAMIKESVMAVEYLDLVVGHNISKDVQLSARISIARNFLKRAKGLMFAKSPDPLLIEYPHPTGTRVSVHMFFVNIALDIIWLDSSFKVVDLAENVPPFNPLKPASWKAYTSQRLAKYVLELPAGRAHVGKVEVGDLILFKEQRGI</sequence>
<proteinExistence type="predicted"/>
<dbReference type="EMBL" id="MNYI01000227">
    <property type="protein sequence ID" value="OIP37014.1"/>
    <property type="molecule type" value="Genomic_DNA"/>
</dbReference>
<dbReference type="STRING" id="1817895.AUJ95_08840"/>
<dbReference type="SUPFAM" id="SSF55073">
    <property type="entry name" value="Nucleotide cyclase"/>
    <property type="match status" value="1"/>
</dbReference>
<dbReference type="InterPro" id="IPR003795">
    <property type="entry name" value="DUF192"/>
</dbReference>